<dbReference type="Gene3D" id="3.20.20.80">
    <property type="entry name" value="Glycosidases"/>
    <property type="match status" value="1"/>
</dbReference>
<accession>A0A1I1II65</accession>
<dbReference type="STRING" id="623281.SAMN05421747_10985"/>
<keyword evidence="3" id="KW-0326">Glycosidase</keyword>
<dbReference type="GO" id="GO:0043169">
    <property type="term" value="F:cation binding"/>
    <property type="evidence" value="ECO:0007669"/>
    <property type="project" value="InterPro"/>
</dbReference>
<dbReference type="EC" id="3.2.1.1" evidence="3"/>
<dbReference type="CDD" id="cd11334">
    <property type="entry name" value="AmyAc_TreS"/>
    <property type="match status" value="1"/>
</dbReference>
<keyword evidence="3" id="KW-0378">Hydrolase</keyword>
<dbReference type="PANTHER" id="PTHR10357:SF219">
    <property type="entry name" value="MALTOSE ALPHA-D-GLUCOSYLTRANSFERASE"/>
    <property type="match status" value="1"/>
</dbReference>
<feature type="domain" description="Glycosyl hydrolase family 13 catalytic" evidence="4">
    <location>
        <begin position="14"/>
        <end position="422"/>
    </location>
</feature>
<dbReference type="Gene3D" id="3.90.400.10">
    <property type="entry name" value="Oligo-1,6-glucosidase, Domain 2"/>
    <property type="match status" value="1"/>
</dbReference>
<comment type="similarity">
    <text evidence="1 2">Belongs to the glycosyl hydrolase 13 family.</text>
</comment>
<evidence type="ECO:0000259" key="4">
    <source>
        <dbReference type="SMART" id="SM00642"/>
    </source>
</evidence>
<dbReference type="InterPro" id="IPR006046">
    <property type="entry name" value="Alpha_amylase"/>
</dbReference>
<evidence type="ECO:0000256" key="2">
    <source>
        <dbReference type="RuleBase" id="RU003615"/>
    </source>
</evidence>
<dbReference type="InterPro" id="IPR013780">
    <property type="entry name" value="Glyco_hydro_b"/>
</dbReference>
<dbReference type="GO" id="GO:0016740">
    <property type="term" value="F:transferase activity"/>
    <property type="evidence" value="ECO:0007669"/>
    <property type="project" value="UniProtKB-KW"/>
</dbReference>
<dbReference type="RefSeq" id="WP_090973656.1">
    <property type="nucleotide sequence ID" value="NZ_FOLL01000009.1"/>
</dbReference>
<proteinExistence type="inferred from homology"/>
<evidence type="ECO:0000313" key="5">
    <source>
        <dbReference type="EMBL" id="SFC35956.1"/>
    </source>
</evidence>
<dbReference type="PANTHER" id="PTHR10357">
    <property type="entry name" value="ALPHA-AMYLASE FAMILY MEMBER"/>
    <property type="match status" value="1"/>
</dbReference>
<evidence type="ECO:0000313" key="6">
    <source>
        <dbReference type="Proteomes" id="UP000199577"/>
    </source>
</evidence>
<name>A0A1I1II65_9SPHI</name>
<sequence length="543" mass="62481">MQKPDWLKAATVYSLDFRSFYDGNDDGLGDIAGLISKFDYLVELGVNCIWLAPFYCSPRHDDGYDVVDYFRIDPQIGTMDDFRALVATAKAHDIRILLDLVVNHTSIDHPWFKKALEDPTSAYYEYYIWKKQKPEDDKDDLMFEGVEESNWDYEPSVSAYFYHTFYKHQPDLNVANPQVQNEILRILDFWMSTGIDGFRIDAVPHILRNKGDCHFKGDPYQLLEVWRSAVLKHNEHAVLIGEADVEPEEYRDFLNRGQLTGLFNFYINNYTFLALATEKGTPLVNAIRRLPLADGRRYLNFIRNHDELDLGRLTEEERHQVFERFAPEPSMIVYNRGIRRRLASMVHHNNRQMELTLSLLFSLPGIPVLRYGEEIGMGDDLNLPERKSVRTAMQWSDQRNGGFSEMPPQALKYPLIQEGPASYKRINVASQQADPTSLLQVTKKLIRLHEGNGHFFFDGSFELLDTNHSAILAFSYQIGSERLVTVHNFSRQGISAIIMLPHQTGARISVLVNSHQVTSSDGRLSLQLPGYGYSWFIVHDTIA</sequence>
<keyword evidence="5" id="KW-0808">Transferase</keyword>
<dbReference type="GO" id="GO:0005975">
    <property type="term" value="P:carbohydrate metabolic process"/>
    <property type="evidence" value="ECO:0007669"/>
    <property type="project" value="InterPro"/>
</dbReference>
<dbReference type="EMBL" id="FOLL01000009">
    <property type="protein sequence ID" value="SFC35956.1"/>
    <property type="molecule type" value="Genomic_DNA"/>
</dbReference>
<evidence type="ECO:0000256" key="1">
    <source>
        <dbReference type="ARBA" id="ARBA00008061"/>
    </source>
</evidence>
<evidence type="ECO:0000256" key="3">
    <source>
        <dbReference type="RuleBase" id="RU361134"/>
    </source>
</evidence>
<dbReference type="InterPro" id="IPR006047">
    <property type="entry name" value="GH13_cat_dom"/>
</dbReference>
<dbReference type="PRINTS" id="PR00110">
    <property type="entry name" value="ALPHAAMYLASE"/>
</dbReference>
<dbReference type="GO" id="GO:0004556">
    <property type="term" value="F:alpha-amylase activity"/>
    <property type="evidence" value="ECO:0007669"/>
    <property type="project" value="UniProtKB-UniRule"/>
</dbReference>
<dbReference type="OrthoDB" id="9806009at2"/>
<dbReference type="SUPFAM" id="SSF51011">
    <property type="entry name" value="Glycosyl hydrolase domain"/>
    <property type="match status" value="1"/>
</dbReference>
<dbReference type="InterPro" id="IPR045857">
    <property type="entry name" value="O16G_dom_2"/>
</dbReference>
<dbReference type="SUPFAM" id="SSF51445">
    <property type="entry name" value="(Trans)glycosidases"/>
    <property type="match status" value="1"/>
</dbReference>
<dbReference type="AlphaFoldDB" id="A0A1I1II65"/>
<keyword evidence="6" id="KW-1185">Reference proteome</keyword>
<dbReference type="Gene3D" id="2.60.40.1180">
    <property type="entry name" value="Golgi alpha-mannosidase II"/>
    <property type="match status" value="1"/>
</dbReference>
<comment type="catalytic activity">
    <reaction evidence="3">
        <text>Endohydrolysis of (1-&gt;4)-alpha-D-glucosidic linkages in polysaccharides containing three or more (1-&gt;4)-alpha-linked D-glucose units.</text>
        <dbReference type="EC" id="3.2.1.1"/>
    </reaction>
</comment>
<protein>
    <recommendedName>
        <fullName evidence="3">Alpha-amylase</fullName>
        <ecNumber evidence="3">3.2.1.1</ecNumber>
    </recommendedName>
</protein>
<dbReference type="InterPro" id="IPR017853">
    <property type="entry name" value="GH"/>
</dbReference>
<reference evidence="5 6" key="1">
    <citation type="submission" date="2016-10" db="EMBL/GenBank/DDBJ databases">
        <authorList>
            <person name="de Groot N.N."/>
        </authorList>
    </citation>
    <scope>NUCLEOTIDE SEQUENCE [LARGE SCALE GENOMIC DNA]</scope>
    <source>
        <strain evidence="5 6">DSM 22900</strain>
    </source>
</reference>
<keyword evidence="3" id="KW-0119">Carbohydrate metabolism</keyword>
<dbReference type="Proteomes" id="UP000199577">
    <property type="component" value="Unassembled WGS sequence"/>
</dbReference>
<dbReference type="SMART" id="SM00642">
    <property type="entry name" value="Aamy"/>
    <property type="match status" value="1"/>
</dbReference>
<dbReference type="Pfam" id="PF00128">
    <property type="entry name" value="Alpha-amylase"/>
    <property type="match status" value="1"/>
</dbReference>
<organism evidence="5 6">
    <name type="scientific">Parapedobacter composti</name>
    <dbReference type="NCBI Taxonomy" id="623281"/>
    <lineage>
        <taxon>Bacteria</taxon>
        <taxon>Pseudomonadati</taxon>
        <taxon>Bacteroidota</taxon>
        <taxon>Sphingobacteriia</taxon>
        <taxon>Sphingobacteriales</taxon>
        <taxon>Sphingobacteriaceae</taxon>
        <taxon>Parapedobacter</taxon>
    </lineage>
</organism>
<gene>
    <name evidence="5" type="ORF">SAMN05421747_10985</name>
</gene>